<dbReference type="RefSeq" id="WP_377313321.1">
    <property type="nucleotide sequence ID" value="NZ_JBHUIY010000001.1"/>
</dbReference>
<keyword evidence="2" id="KW-1185">Reference proteome</keyword>
<sequence length="129" mass="13552">MSLGDDLTIAQSVAFAILHALEQEKATVWTEWAHGWLRGDDRSAATATAAAEAAASPAGRHAARAAALFDQAQALGTEAAMLSAEGRNAGWSLDNTERHNTDCLIEAAEAIRLAGGENASLRERARQAL</sequence>
<dbReference type="EMBL" id="JBHUIY010000001">
    <property type="protein sequence ID" value="MFD2232199.1"/>
    <property type="molecule type" value="Genomic_DNA"/>
</dbReference>
<comment type="caution">
    <text evidence="1">The sequence shown here is derived from an EMBL/GenBank/DDBJ whole genome shotgun (WGS) entry which is preliminary data.</text>
</comment>
<name>A0ABW5C4Q9_9PROT</name>
<accession>A0ABW5C4Q9</accession>
<gene>
    <name evidence="1" type="ORF">ACFSNB_00110</name>
</gene>
<proteinExistence type="predicted"/>
<reference evidence="2" key="1">
    <citation type="journal article" date="2019" name="Int. J. Syst. Evol. Microbiol.">
        <title>The Global Catalogue of Microorganisms (GCM) 10K type strain sequencing project: providing services to taxonomists for standard genome sequencing and annotation.</title>
        <authorList>
            <consortium name="The Broad Institute Genomics Platform"/>
            <consortium name="The Broad Institute Genome Sequencing Center for Infectious Disease"/>
            <person name="Wu L."/>
            <person name="Ma J."/>
        </authorList>
    </citation>
    <scope>NUCLEOTIDE SEQUENCE [LARGE SCALE GENOMIC DNA]</scope>
    <source>
        <strain evidence="2">KCTC 15012</strain>
    </source>
</reference>
<evidence type="ECO:0000313" key="2">
    <source>
        <dbReference type="Proteomes" id="UP001597296"/>
    </source>
</evidence>
<dbReference type="Proteomes" id="UP001597296">
    <property type="component" value="Unassembled WGS sequence"/>
</dbReference>
<evidence type="ECO:0000313" key="1">
    <source>
        <dbReference type="EMBL" id="MFD2232199.1"/>
    </source>
</evidence>
<protein>
    <submittedName>
        <fullName evidence="1">Uncharacterized protein</fullName>
    </submittedName>
</protein>
<organism evidence="1 2">
    <name type="scientific">Phaeospirillum tilakii</name>
    <dbReference type="NCBI Taxonomy" id="741673"/>
    <lineage>
        <taxon>Bacteria</taxon>
        <taxon>Pseudomonadati</taxon>
        <taxon>Pseudomonadota</taxon>
        <taxon>Alphaproteobacteria</taxon>
        <taxon>Rhodospirillales</taxon>
        <taxon>Rhodospirillaceae</taxon>
        <taxon>Phaeospirillum</taxon>
    </lineage>
</organism>